<dbReference type="RefSeq" id="WP_380228229.1">
    <property type="nucleotide sequence ID" value="NZ_JBHSOF010000041.1"/>
</dbReference>
<evidence type="ECO:0000313" key="2">
    <source>
        <dbReference type="EMBL" id="MFC5666545.1"/>
    </source>
</evidence>
<keyword evidence="3" id="KW-1185">Reference proteome</keyword>
<dbReference type="PANTHER" id="PTHR34400">
    <property type="match status" value="1"/>
</dbReference>
<evidence type="ECO:0000313" key="3">
    <source>
        <dbReference type="Proteomes" id="UP001595975"/>
    </source>
</evidence>
<dbReference type="Gene3D" id="1.20.1260.10">
    <property type="match status" value="1"/>
</dbReference>
<dbReference type="InterPro" id="IPR012347">
    <property type="entry name" value="Ferritin-like"/>
</dbReference>
<evidence type="ECO:0000259" key="1">
    <source>
        <dbReference type="Pfam" id="PF12902"/>
    </source>
</evidence>
<dbReference type="PANTHER" id="PTHR34400:SF4">
    <property type="entry name" value="MEMBRANE PROTEIN"/>
    <property type="match status" value="1"/>
</dbReference>
<dbReference type="InterPro" id="IPR026820">
    <property type="entry name" value="VioB/RebD_dom"/>
</dbReference>
<dbReference type="Pfam" id="PF12902">
    <property type="entry name" value="Ferritin-like"/>
    <property type="match status" value="1"/>
</dbReference>
<comment type="caution">
    <text evidence="2">The sequence shown here is derived from an EMBL/GenBank/DDBJ whole genome shotgun (WGS) entry which is preliminary data.</text>
</comment>
<reference evidence="3" key="1">
    <citation type="journal article" date="2019" name="Int. J. Syst. Evol. Microbiol.">
        <title>The Global Catalogue of Microorganisms (GCM) 10K type strain sequencing project: providing services to taxonomists for standard genome sequencing and annotation.</title>
        <authorList>
            <consortium name="The Broad Institute Genomics Platform"/>
            <consortium name="The Broad Institute Genome Sequencing Center for Infectious Disease"/>
            <person name="Wu L."/>
            <person name="Ma J."/>
        </authorList>
    </citation>
    <scope>NUCLEOTIDE SEQUENCE [LARGE SCALE GENOMIC DNA]</scope>
    <source>
        <strain evidence="3">CGMCC 4.1437</strain>
    </source>
</reference>
<organism evidence="2 3">
    <name type="scientific">Kitasatospora misakiensis</name>
    <dbReference type="NCBI Taxonomy" id="67330"/>
    <lineage>
        <taxon>Bacteria</taxon>
        <taxon>Bacillati</taxon>
        <taxon>Actinomycetota</taxon>
        <taxon>Actinomycetes</taxon>
        <taxon>Kitasatosporales</taxon>
        <taxon>Streptomycetaceae</taxon>
        <taxon>Kitasatospora</taxon>
    </lineage>
</organism>
<protein>
    <submittedName>
        <fullName evidence="2">Ferritin-like protein</fullName>
    </submittedName>
</protein>
<dbReference type="Proteomes" id="UP001595975">
    <property type="component" value="Unassembled WGS sequence"/>
</dbReference>
<name>A0ABW0X9R8_9ACTN</name>
<sequence length="395" mass="43516">MITALALDRAGFGVPRTLPDLRTYLQAAMEVEHLTIPVYMTGMYTIRPGTNRTAYYAIRAVLLEEMLHMTLAANLLNAVGGTPEVGSGFVAEYPARLPFSGETVPSIGLRHFSPEALRTFLRIEQPRAITPNTAPGDGWTSIGQFYDTVREGLEYLVRTLGHDAVFAGGRPGHQVGPEDFYNSGGEVFPVDGRNSALEALETITEQGEGVHGTIWNSNDRFGEQPELAHYFRFNEIFTGRGYGPHDRPRDRPSGPLIDVTWDDAYPIHGDSKVADYERFATTSAVYAQAVAFDSRYAVLLRYLHSAFNGRPRDMALAIPTMLELRDRAEQLYRNPHPDPAQAALGRFASATFELDAPDYRAADEEVRRNVEAAALEAGEPIDLSALSSDSTEAFA</sequence>
<feature type="domain" description="Iminophenyl-pyruvate dimer synthase" evidence="1">
    <location>
        <begin position="25"/>
        <end position="237"/>
    </location>
</feature>
<proteinExistence type="predicted"/>
<dbReference type="EMBL" id="JBHSOF010000041">
    <property type="protein sequence ID" value="MFC5666545.1"/>
    <property type="molecule type" value="Genomic_DNA"/>
</dbReference>
<gene>
    <name evidence="2" type="ORF">ACFP3U_26700</name>
</gene>
<accession>A0ABW0X9R8</accession>